<evidence type="ECO:0000256" key="4">
    <source>
        <dbReference type="ARBA" id="ARBA00022884"/>
    </source>
</evidence>
<evidence type="ECO:0000256" key="2">
    <source>
        <dbReference type="ARBA" id="ARBA00010349"/>
    </source>
</evidence>
<name>G8YKH7_PICSO</name>
<dbReference type="InterPro" id="IPR009018">
    <property type="entry name" value="Signal_recog_particle_SRP9/14"/>
</dbReference>
<comment type="similarity">
    <text evidence="2 7">Belongs to the SRP14 family.</text>
</comment>
<dbReference type="EMBL" id="FO082052">
    <property type="protein sequence ID" value="CCE80822.1"/>
    <property type="molecule type" value="Genomic_DNA"/>
</dbReference>
<sequence length="130" mass="14326">MGRLNNKEFLNEVKSLLETNNGESSVYFTQKRLKPALALNETEGIDDLASNVVDSKIGSKNEQQYGILIRVAASSSDKSAGSKKTKLSTVVETNQLDEFWNDYAQVLKAGLTGLKKKEKKKSKKTGKVSK</sequence>
<dbReference type="GO" id="GO:0006614">
    <property type="term" value="P:SRP-dependent cotranslational protein targeting to membrane"/>
    <property type="evidence" value="ECO:0007669"/>
    <property type="project" value="UniProtKB-UniRule"/>
</dbReference>
<gene>
    <name evidence="8" type="primary">Piso0_003154</name>
    <name evidence="8" type="ORF">GNLVRS01_PISO0G06078g</name>
    <name evidence="9" type="ORF">GNLVRS01_PISO0H06079g</name>
</gene>
<evidence type="ECO:0000256" key="5">
    <source>
        <dbReference type="ARBA" id="ARBA00023135"/>
    </source>
</evidence>
<dbReference type="Proteomes" id="UP000005222">
    <property type="component" value="Chromosome G"/>
</dbReference>
<dbReference type="eggNOG" id="KOG1761">
    <property type="taxonomic scope" value="Eukaryota"/>
</dbReference>
<keyword evidence="4 7" id="KW-0694">RNA-binding</keyword>
<proteinExistence type="inferred from homology"/>
<evidence type="ECO:0000256" key="1">
    <source>
        <dbReference type="ARBA" id="ARBA00004496"/>
    </source>
</evidence>
<dbReference type="STRING" id="559304.G8YKH7"/>
<dbReference type="OrthoDB" id="19209at2759"/>
<evidence type="ECO:0000313" key="9">
    <source>
        <dbReference type="EMBL" id="CCE80822.1"/>
    </source>
</evidence>
<comment type="subcellular location">
    <subcellularLocation>
        <location evidence="1 7">Cytoplasm</location>
    </subcellularLocation>
</comment>
<reference evidence="10" key="2">
    <citation type="journal article" date="2012" name="G3 (Bethesda)">
        <title>Pichia sorbitophila, an interspecies yeast hybrid reveals early steps of genome resolution following polyploidization.</title>
        <authorList>
            <person name="Leh Louis V."/>
            <person name="Despons L."/>
            <person name="Friedrich A."/>
            <person name="Martin T."/>
            <person name="Durrens P."/>
            <person name="Casaregola S."/>
            <person name="Neuveglise C."/>
            <person name="Fairhead C."/>
            <person name="Marck C."/>
            <person name="Cruz J.A."/>
            <person name="Straub M.L."/>
            <person name="Kugler V."/>
            <person name="Sacerdot C."/>
            <person name="Uzunov Z."/>
            <person name="Thierry A."/>
            <person name="Weiss S."/>
            <person name="Bleykasten C."/>
            <person name="De Montigny J."/>
            <person name="Jacques N."/>
            <person name="Jung P."/>
            <person name="Lemaire M."/>
            <person name="Mallet S."/>
            <person name="Morel G."/>
            <person name="Richard G.F."/>
            <person name="Sarkar A."/>
            <person name="Savel G."/>
            <person name="Schacherer J."/>
            <person name="Seret M.L."/>
            <person name="Talla E."/>
            <person name="Samson G."/>
            <person name="Jubin C."/>
            <person name="Poulain J."/>
            <person name="Vacherie B."/>
            <person name="Barbe V."/>
            <person name="Pelletier E."/>
            <person name="Sherman D.J."/>
            <person name="Westhof E."/>
            <person name="Weissenbach J."/>
            <person name="Baret P.V."/>
            <person name="Wincker P."/>
            <person name="Gaillardin C."/>
            <person name="Dujon B."/>
            <person name="Souciet J.L."/>
        </authorList>
    </citation>
    <scope>NUCLEOTIDE SEQUENCE [LARGE SCALE GENOMIC DNA]</scope>
    <source>
        <strain evidence="10">ATCC MYA-4447 / BCRC 22081 / CBS 7064 / NBRC 10061 / NRRL Y-12695</strain>
    </source>
</reference>
<dbReference type="InterPro" id="IPR003210">
    <property type="entry name" value="Signal_recog_particle_SRP14"/>
</dbReference>
<dbReference type="FunCoup" id="G8YKH7">
    <property type="interactions" value="94"/>
</dbReference>
<keyword evidence="10" id="KW-1185">Reference proteome</keyword>
<dbReference type="EMBL" id="FO082053">
    <property type="protein sequence ID" value="CCE80057.1"/>
    <property type="molecule type" value="Genomic_DNA"/>
</dbReference>
<comment type="function">
    <text evidence="7">Component of the signal recognition particle (SRP) complex, a ribonucleoprotein complex that mediates the cotranslational targeting of secretory and membrane proteins to the endoplasmic reticulum (ER).</text>
</comment>
<evidence type="ECO:0000313" key="8">
    <source>
        <dbReference type="EMBL" id="CCE80057.1"/>
    </source>
</evidence>
<protein>
    <recommendedName>
        <fullName evidence="7">Signal recognition particle subunit SRP14</fullName>
    </recommendedName>
    <alternativeName>
        <fullName evidence="7">Signal recognition particle 14 kDa protein</fullName>
    </alternativeName>
</protein>
<dbReference type="Pfam" id="PF02290">
    <property type="entry name" value="SRP14"/>
    <property type="match status" value="1"/>
</dbReference>
<accession>G8YKH7</accession>
<evidence type="ECO:0000256" key="7">
    <source>
        <dbReference type="RuleBase" id="RU368100"/>
    </source>
</evidence>
<dbReference type="GO" id="GO:0008312">
    <property type="term" value="F:7S RNA binding"/>
    <property type="evidence" value="ECO:0007669"/>
    <property type="project" value="UniProtKB-UniRule"/>
</dbReference>
<organism evidence="8 10">
    <name type="scientific">Pichia sorbitophila (strain ATCC MYA-4447 / BCRC 22081 / CBS 7064 / NBRC 10061 / NRRL Y-12695)</name>
    <name type="common">Hybrid yeast</name>
    <dbReference type="NCBI Taxonomy" id="559304"/>
    <lineage>
        <taxon>Eukaryota</taxon>
        <taxon>Fungi</taxon>
        <taxon>Dikarya</taxon>
        <taxon>Ascomycota</taxon>
        <taxon>Saccharomycotina</taxon>
        <taxon>Pichiomycetes</taxon>
        <taxon>Debaryomycetaceae</taxon>
        <taxon>Millerozyma</taxon>
    </lineage>
</organism>
<dbReference type="GO" id="GO:0030942">
    <property type="term" value="F:endoplasmic reticulum signal peptide binding"/>
    <property type="evidence" value="ECO:0007669"/>
    <property type="project" value="UniProtKB-UniRule"/>
</dbReference>
<dbReference type="GO" id="GO:0005786">
    <property type="term" value="C:signal recognition particle, endoplasmic reticulum targeting"/>
    <property type="evidence" value="ECO:0007669"/>
    <property type="project" value="UniProtKB-UniRule"/>
</dbReference>
<evidence type="ECO:0000313" key="10">
    <source>
        <dbReference type="Proteomes" id="UP000005222"/>
    </source>
</evidence>
<dbReference type="HOGENOM" id="CLU_094309_3_0_1"/>
<comment type="subunit">
    <text evidence="7">Component of a fungal signal recognition particle (SRP) complex that consists of a 7SL RNA molecule (scR1) and at least six protein subunits: SRP72, SRP68, SRP54, SEC65, SRP21 and SRP14.</text>
</comment>
<dbReference type="AlphaFoldDB" id="G8YKH7"/>
<dbReference type="Proteomes" id="UP000005222">
    <property type="component" value="Chromosome H"/>
</dbReference>
<reference evidence="8" key="1">
    <citation type="submission" date="2011-10" db="EMBL/GenBank/DDBJ databases">
        <authorList>
            <person name="Genoscope - CEA"/>
        </authorList>
    </citation>
    <scope>NUCLEOTIDE SEQUENCE</scope>
</reference>
<keyword evidence="3 7" id="KW-0963">Cytoplasm</keyword>
<dbReference type="PANTHER" id="PTHR12013">
    <property type="entry name" value="SIGNAL RECOGNITION PARTICLE 14 KD PROTEIN"/>
    <property type="match status" value="1"/>
</dbReference>
<dbReference type="InParanoid" id="G8YKH7"/>
<keyword evidence="5 7" id="KW-0733">Signal recognition particle</keyword>
<dbReference type="SUPFAM" id="SSF54762">
    <property type="entry name" value="Signal recognition particle alu RNA binding heterodimer, SRP9/14"/>
    <property type="match status" value="1"/>
</dbReference>
<evidence type="ECO:0000256" key="3">
    <source>
        <dbReference type="ARBA" id="ARBA00022490"/>
    </source>
</evidence>
<evidence type="ECO:0000256" key="6">
    <source>
        <dbReference type="ARBA" id="ARBA00023274"/>
    </source>
</evidence>
<dbReference type="Gene3D" id="3.30.720.10">
    <property type="entry name" value="Signal recognition particle alu RNA binding heterodimer, srp9/1"/>
    <property type="match status" value="1"/>
</dbReference>
<keyword evidence="6 7" id="KW-0687">Ribonucleoprotein</keyword>